<dbReference type="Pfam" id="PF00069">
    <property type="entry name" value="Pkinase"/>
    <property type="match status" value="1"/>
</dbReference>
<dbReference type="EMBL" id="BNJG01000001">
    <property type="protein sequence ID" value="GHO52424.1"/>
    <property type="molecule type" value="Genomic_DNA"/>
</dbReference>
<keyword evidence="8" id="KW-0812">Transmembrane</keyword>
<dbReference type="Proteomes" id="UP000654345">
    <property type="component" value="Unassembled WGS sequence"/>
</dbReference>
<feature type="transmembrane region" description="Helical" evidence="8">
    <location>
        <begin position="385"/>
        <end position="404"/>
    </location>
</feature>
<dbReference type="RefSeq" id="WP_201369333.1">
    <property type="nucleotide sequence ID" value="NZ_BNJG01000001.1"/>
</dbReference>
<evidence type="ECO:0000256" key="1">
    <source>
        <dbReference type="ARBA" id="ARBA00012513"/>
    </source>
</evidence>
<proteinExistence type="predicted"/>
<dbReference type="SMART" id="SM00220">
    <property type="entry name" value="S_TKc"/>
    <property type="match status" value="1"/>
</dbReference>
<feature type="compositionally biased region" description="Polar residues" evidence="7">
    <location>
        <begin position="437"/>
        <end position="452"/>
    </location>
</feature>
<keyword evidence="8" id="KW-1133">Transmembrane helix</keyword>
<evidence type="ECO:0000256" key="3">
    <source>
        <dbReference type="ARBA" id="ARBA00022741"/>
    </source>
</evidence>
<protein>
    <recommendedName>
        <fullName evidence="1">non-specific serine/threonine protein kinase</fullName>
        <ecNumber evidence="1">2.7.11.1</ecNumber>
    </recommendedName>
</protein>
<evidence type="ECO:0000256" key="5">
    <source>
        <dbReference type="ARBA" id="ARBA00022840"/>
    </source>
</evidence>
<name>A0ABQ3UI72_9CHLR</name>
<keyword evidence="2" id="KW-0808">Transferase</keyword>
<dbReference type="InterPro" id="IPR000719">
    <property type="entry name" value="Prot_kinase_dom"/>
</dbReference>
<feature type="binding site" evidence="6">
    <location>
        <position position="38"/>
    </location>
    <ligand>
        <name>ATP</name>
        <dbReference type="ChEBI" id="CHEBI:30616"/>
    </ligand>
</feature>
<feature type="region of interest" description="Disordered" evidence="7">
    <location>
        <begin position="433"/>
        <end position="452"/>
    </location>
</feature>
<dbReference type="EC" id="2.7.11.1" evidence="1"/>
<organism evidence="10 11">
    <name type="scientific">Ktedonobacter robiniae</name>
    <dbReference type="NCBI Taxonomy" id="2778365"/>
    <lineage>
        <taxon>Bacteria</taxon>
        <taxon>Bacillati</taxon>
        <taxon>Chloroflexota</taxon>
        <taxon>Ktedonobacteria</taxon>
        <taxon>Ktedonobacterales</taxon>
        <taxon>Ktedonobacteraceae</taxon>
        <taxon>Ktedonobacter</taxon>
    </lineage>
</organism>
<evidence type="ECO:0000256" key="6">
    <source>
        <dbReference type="PROSITE-ProRule" id="PRU10141"/>
    </source>
</evidence>
<feature type="domain" description="Protein kinase" evidence="9">
    <location>
        <begin position="9"/>
        <end position="280"/>
    </location>
</feature>
<dbReference type="SUPFAM" id="SSF56112">
    <property type="entry name" value="Protein kinase-like (PK-like)"/>
    <property type="match status" value="1"/>
</dbReference>
<comment type="caution">
    <text evidence="10">The sequence shown here is derived from an EMBL/GenBank/DDBJ whole genome shotgun (WGS) entry which is preliminary data.</text>
</comment>
<evidence type="ECO:0000313" key="11">
    <source>
        <dbReference type="Proteomes" id="UP000654345"/>
    </source>
</evidence>
<dbReference type="Gene3D" id="3.30.200.20">
    <property type="entry name" value="Phosphorylase Kinase, domain 1"/>
    <property type="match status" value="1"/>
</dbReference>
<evidence type="ECO:0000256" key="8">
    <source>
        <dbReference type="SAM" id="Phobius"/>
    </source>
</evidence>
<dbReference type="InterPro" id="IPR008271">
    <property type="entry name" value="Ser/Thr_kinase_AS"/>
</dbReference>
<reference evidence="10 11" key="1">
    <citation type="journal article" date="2021" name="Int. J. Syst. Evol. Microbiol.">
        <title>Reticulibacter mediterranei gen. nov., sp. nov., within the new family Reticulibacteraceae fam. nov., and Ktedonospora formicarum gen. nov., sp. nov., Ktedonobacter robiniae sp. nov., Dictyobacter formicarum sp. nov. and Dictyobacter arantiisoli sp. nov., belonging to the class Ktedonobacteria.</title>
        <authorList>
            <person name="Yabe S."/>
            <person name="Zheng Y."/>
            <person name="Wang C.M."/>
            <person name="Sakai Y."/>
            <person name="Abe K."/>
            <person name="Yokota A."/>
            <person name="Donadio S."/>
            <person name="Cavaletti L."/>
            <person name="Monciardini P."/>
        </authorList>
    </citation>
    <scope>NUCLEOTIDE SEQUENCE [LARGE SCALE GENOMIC DNA]</scope>
    <source>
        <strain evidence="10 11">SOSP1-30</strain>
    </source>
</reference>
<evidence type="ECO:0000256" key="4">
    <source>
        <dbReference type="ARBA" id="ARBA00022777"/>
    </source>
</evidence>
<dbReference type="PROSITE" id="PS00108">
    <property type="entry name" value="PROTEIN_KINASE_ST"/>
    <property type="match status" value="1"/>
</dbReference>
<keyword evidence="8" id="KW-0472">Membrane</keyword>
<keyword evidence="4" id="KW-0418">Kinase</keyword>
<keyword evidence="5 6" id="KW-0067">ATP-binding</keyword>
<dbReference type="CDD" id="cd14014">
    <property type="entry name" value="STKc_PknB_like"/>
    <property type="match status" value="1"/>
</dbReference>
<dbReference type="InterPro" id="IPR011009">
    <property type="entry name" value="Kinase-like_dom_sf"/>
</dbReference>
<evidence type="ECO:0000313" key="10">
    <source>
        <dbReference type="EMBL" id="GHO52424.1"/>
    </source>
</evidence>
<accession>A0ABQ3UI72</accession>
<keyword evidence="11" id="KW-1185">Reference proteome</keyword>
<evidence type="ECO:0000259" key="9">
    <source>
        <dbReference type="PROSITE" id="PS50011"/>
    </source>
</evidence>
<dbReference type="InterPro" id="IPR017441">
    <property type="entry name" value="Protein_kinase_ATP_BS"/>
</dbReference>
<feature type="compositionally biased region" description="Polar residues" evidence="7">
    <location>
        <begin position="333"/>
        <end position="364"/>
    </location>
</feature>
<keyword evidence="3 6" id="KW-0547">Nucleotide-binding</keyword>
<sequence>MLGTILGHYRLLNELGRGGTATVYLAEDIHLQRQVAVKVFQPELQAANRAEFLAHFTREARVLARLDHPHILPVYEYGEQDICAYLVMPYMPGGSLKEYLHKHPGLLPLEQTLAFIHQILNALEYAHQQGLIHRDIKPGNILFKNEKTLMLSDFGLVKIVEHTTNKPLAGDVTHTNSFAIKGTPDYMAPEQIQSRPDKTSDIYALGVVLYELLTGQRPFYADDAVALMVKHLYEPPRPLHVLNSAISPELEAVVLKSLEKDPTQRFQSVAAFREALEEAIQTGTPIRTYTNTPTALGNGTTPPVNPFQTQLATPMLPNAGSAAFRHVPAPAASMNSSRPPSSEIRQIQEQATSIQAQSQPSTRQSTPASTLPTPPPAQKANRFPLFTYLFIGIALATSIFAILYSTGYIGKRQSNTPQPQIVTQASPLPRQVRENLRQQPSQQTAPLTTSPGLQVFNRSHQAPIARLCISSMKALTMRQPGGH</sequence>
<dbReference type="PROSITE" id="PS50011">
    <property type="entry name" value="PROTEIN_KINASE_DOM"/>
    <property type="match status" value="1"/>
</dbReference>
<evidence type="ECO:0000256" key="7">
    <source>
        <dbReference type="SAM" id="MobiDB-lite"/>
    </source>
</evidence>
<dbReference type="PANTHER" id="PTHR43289">
    <property type="entry name" value="MITOGEN-ACTIVATED PROTEIN KINASE KINASE KINASE 20-RELATED"/>
    <property type="match status" value="1"/>
</dbReference>
<feature type="region of interest" description="Disordered" evidence="7">
    <location>
        <begin position="330"/>
        <end position="377"/>
    </location>
</feature>
<evidence type="ECO:0000256" key="2">
    <source>
        <dbReference type="ARBA" id="ARBA00022679"/>
    </source>
</evidence>
<dbReference type="PANTHER" id="PTHR43289:SF6">
    <property type="entry name" value="SERINE_THREONINE-PROTEIN KINASE NEKL-3"/>
    <property type="match status" value="1"/>
</dbReference>
<gene>
    <name evidence="10" type="ORF">KSB_08990</name>
</gene>
<dbReference type="Gene3D" id="1.10.510.10">
    <property type="entry name" value="Transferase(Phosphotransferase) domain 1"/>
    <property type="match status" value="1"/>
</dbReference>
<dbReference type="PROSITE" id="PS00107">
    <property type="entry name" value="PROTEIN_KINASE_ATP"/>
    <property type="match status" value="1"/>
</dbReference>